<protein>
    <recommendedName>
        <fullName evidence="3">Lipoprotein</fullName>
    </recommendedName>
</protein>
<organism evidence="1 2">
    <name type="scientific">Shiella aurantiaca</name>
    <dbReference type="NCBI Taxonomy" id="3058365"/>
    <lineage>
        <taxon>Bacteria</taxon>
        <taxon>Pseudomonadati</taxon>
        <taxon>Bacteroidota</taxon>
        <taxon>Cytophagia</taxon>
        <taxon>Cytophagales</taxon>
        <taxon>Shiellaceae</taxon>
        <taxon>Shiella</taxon>
    </lineage>
</organism>
<keyword evidence="2" id="KW-1185">Reference proteome</keyword>
<gene>
    <name evidence="1" type="ORF">QWY31_10675</name>
</gene>
<evidence type="ECO:0000313" key="1">
    <source>
        <dbReference type="EMBL" id="MDN4165968.1"/>
    </source>
</evidence>
<reference evidence="1" key="1">
    <citation type="submission" date="2023-06" db="EMBL/GenBank/DDBJ databases">
        <title>Cytophagales bacterium Strain LB-30, isolated from soil.</title>
        <authorList>
            <person name="Liu B."/>
        </authorList>
    </citation>
    <scope>NUCLEOTIDE SEQUENCE</scope>
    <source>
        <strain evidence="1">LB-30</strain>
    </source>
</reference>
<dbReference type="Proteomes" id="UP001168552">
    <property type="component" value="Unassembled WGS sequence"/>
</dbReference>
<accession>A0ABT8F6G9</accession>
<name>A0ABT8F6G9_9BACT</name>
<evidence type="ECO:0000313" key="2">
    <source>
        <dbReference type="Proteomes" id="UP001168552"/>
    </source>
</evidence>
<sequence>MSISSKFLTLAFAAILLGACESEEAGPQCAFENGKNVGYRVNYFRYDEASGGIDMCEYATARAINLNYYDSDFEVNTGIKVEFSIDIDPSFPTCPEYWLRFHTPDPVEVGRSYTSLAWVTSSACNFGNAQGWLKFSVFDMERQTASGTFAITEYTGSGTEYNLVSQGTFKNIPLATFNF</sequence>
<dbReference type="EMBL" id="JAUHJS010000005">
    <property type="protein sequence ID" value="MDN4165968.1"/>
    <property type="molecule type" value="Genomic_DNA"/>
</dbReference>
<proteinExistence type="predicted"/>
<dbReference type="PROSITE" id="PS51257">
    <property type="entry name" value="PROKAR_LIPOPROTEIN"/>
    <property type="match status" value="1"/>
</dbReference>
<comment type="caution">
    <text evidence="1">The sequence shown here is derived from an EMBL/GenBank/DDBJ whole genome shotgun (WGS) entry which is preliminary data.</text>
</comment>
<evidence type="ECO:0008006" key="3">
    <source>
        <dbReference type="Google" id="ProtNLM"/>
    </source>
</evidence>
<dbReference type="RefSeq" id="WP_320004503.1">
    <property type="nucleotide sequence ID" value="NZ_JAUHJS010000005.1"/>
</dbReference>